<reference evidence="2 3" key="1">
    <citation type="submission" date="2023-03" db="EMBL/GenBank/DDBJ databases">
        <title>Genome sequence of Lichtheimia ornata CBS 291.66.</title>
        <authorList>
            <person name="Mohabir J.T."/>
            <person name="Shea T.P."/>
            <person name="Kurbessoian T."/>
            <person name="Berby B."/>
            <person name="Fontaine J."/>
            <person name="Livny J."/>
            <person name="Gnirke A."/>
            <person name="Stajich J.E."/>
            <person name="Cuomo C.A."/>
        </authorList>
    </citation>
    <scope>NUCLEOTIDE SEQUENCE [LARGE SCALE GENOMIC DNA]</scope>
    <source>
        <strain evidence="2">CBS 291.66</strain>
    </source>
</reference>
<name>A0AAD7UWX2_9FUNG</name>
<sequence>MERYPQGKERAYHLKKGVLVKRIHKLLQIPFYLNTVTMLFQNPSSSTHQLKRRPMEGPGRVPRSFSAHLASAGDAATT</sequence>
<proteinExistence type="predicted"/>
<feature type="region of interest" description="Disordered" evidence="1">
    <location>
        <begin position="44"/>
        <end position="78"/>
    </location>
</feature>
<protein>
    <submittedName>
        <fullName evidence="2">Uncharacterized protein</fullName>
    </submittedName>
</protein>
<accession>A0AAD7UWX2</accession>
<keyword evidence="3" id="KW-1185">Reference proteome</keyword>
<dbReference type="AlphaFoldDB" id="A0AAD7UWX2"/>
<gene>
    <name evidence="2" type="ORF">O0I10_010025</name>
</gene>
<evidence type="ECO:0000256" key="1">
    <source>
        <dbReference type="SAM" id="MobiDB-lite"/>
    </source>
</evidence>
<dbReference type="RefSeq" id="XP_058339243.1">
    <property type="nucleotide sequence ID" value="XM_058490008.1"/>
</dbReference>
<evidence type="ECO:0000313" key="2">
    <source>
        <dbReference type="EMBL" id="KAJ8654329.1"/>
    </source>
</evidence>
<evidence type="ECO:0000313" key="3">
    <source>
        <dbReference type="Proteomes" id="UP001234581"/>
    </source>
</evidence>
<dbReference type="Proteomes" id="UP001234581">
    <property type="component" value="Unassembled WGS sequence"/>
</dbReference>
<comment type="caution">
    <text evidence="2">The sequence shown here is derived from an EMBL/GenBank/DDBJ whole genome shotgun (WGS) entry which is preliminary data.</text>
</comment>
<organism evidence="2 3">
    <name type="scientific">Lichtheimia ornata</name>
    <dbReference type="NCBI Taxonomy" id="688661"/>
    <lineage>
        <taxon>Eukaryota</taxon>
        <taxon>Fungi</taxon>
        <taxon>Fungi incertae sedis</taxon>
        <taxon>Mucoromycota</taxon>
        <taxon>Mucoromycotina</taxon>
        <taxon>Mucoromycetes</taxon>
        <taxon>Mucorales</taxon>
        <taxon>Lichtheimiaceae</taxon>
        <taxon>Lichtheimia</taxon>
    </lineage>
</organism>
<dbReference type="GeneID" id="83217429"/>
<dbReference type="EMBL" id="JARTCD010000063">
    <property type="protein sequence ID" value="KAJ8654329.1"/>
    <property type="molecule type" value="Genomic_DNA"/>
</dbReference>